<dbReference type="InterPro" id="IPR006091">
    <property type="entry name" value="Acyl-CoA_Oxase/DH_mid-dom"/>
</dbReference>
<dbReference type="Gene3D" id="1.10.540.10">
    <property type="entry name" value="Acyl-CoA dehydrogenase/oxidase, N-terminal domain"/>
    <property type="match status" value="1"/>
</dbReference>
<evidence type="ECO:0000256" key="2">
    <source>
        <dbReference type="ARBA" id="ARBA00009347"/>
    </source>
</evidence>
<evidence type="ECO:0000256" key="3">
    <source>
        <dbReference type="ARBA" id="ARBA00022630"/>
    </source>
</evidence>
<comment type="similarity">
    <text evidence="2 5">Belongs to the acyl-CoA dehydrogenase family.</text>
</comment>
<dbReference type="InterPro" id="IPR046373">
    <property type="entry name" value="Acyl-CoA_Oxase/DH_mid-dom_sf"/>
</dbReference>
<dbReference type="Gene3D" id="2.40.110.10">
    <property type="entry name" value="Butyryl-CoA Dehydrogenase, subunit A, domain 2"/>
    <property type="match status" value="1"/>
</dbReference>
<evidence type="ECO:0000256" key="1">
    <source>
        <dbReference type="ARBA" id="ARBA00001974"/>
    </source>
</evidence>
<dbReference type="PIRSF" id="PIRSF016578">
    <property type="entry name" value="HsaA"/>
    <property type="match status" value="1"/>
</dbReference>
<dbReference type="SUPFAM" id="SSF56645">
    <property type="entry name" value="Acyl-CoA dehydrogenase NM domain-like"/>
    <property type="match status" value="1"/>
</dbReference>
<evidence type="ECO:0000313" key="10">
    <source>
        <dbReference type="Proteomes" id="UP001185927"/>
    </source>
</evidence>
<reference evidence="9 10" key="1">
    <citation type="submission" date="2023-10" db="EMBL/GenBank/DDBJ databases">
        <title>Development of a sustainable strategy for remediation of hydrocarbon-contaminated territories based on the waste exchange concept.</title>
        <authorList>
            <person name="Krivoruchko A."/>
        </authorList>
    </citation>
    <scope>NUCLEOTIDE SEQUENCE [LARGE SCALE GENOMIC DNA]</scope>
    <source>
        <strain evidence="9 10">IEGM 1203</strain>
    </source>
</reference>
<dbReference type="Pfam" id="PF02771">
    <property type="entry name" value="Acyl-CoA_dh_N"/>
    <property type="match status" value="1"/>
</dbReference>
<dbReference type="Pfam" id="PF00441">
    <property type="entry name" value="Acyl-CoA_dh_1"/>
    <property type="match status" value="1"/>
</dbReference>
<dbReference type="InterPro" id="IPR036250">
    <property type="entry name" value="AcylCo_DH-like_C"/>
</dbReference>
<dbReference type="InterPro" id="IPR009075">
    <property type="entry name" value="AcylCo_DH/oxidase_C"/>
</dbReference>
<dbReference type="InterPro" id="IPR009100">
    <property type="entry name" value="AcylCoA_DH/oxidase_NM_dom_sf"/>
</dbReference>
<sequence>MLQSDLDEQLRDLIDVTRRVAVEKIQPLIEETELASTFSPAIRSILGDAGFFGLVVPEEYGGVDSDIRHQAVVLEQVARTYPSACTYLTAHWLATKVIALNATGSTEPSWVRPLLEGAATGDLLGAIAATEPDHGSDLARITTTARRDGDEWVVNGTKRFITNGGFADFYTVLARTGDAGARGLSLIFVEANRAGVSASRWERKMGLHGSATAEMLFDEVRVPADHVIGEVNRGFSYLMRGFDEGRIGVAAMCLGISQGALDAATTYAAQRRQFGKEIAAYQGVQFLVADMAIGVHASRSVVYDAMHALVAGHPDASRLAAIAKTLASDASMEVASNAVQVHGGAGYVSDFPVEMLLRDAKIGQIYEGTNQILRMLIARSYFGDVAR</sequence>
<protein>
    <submittedName>
        <fullName evidence="9">Acyl-CoA dehydrogenase family protein</fullName>
    </submittedName>
</protein>
<evidence type="ECO:0000256" key="5">
    <source>
        <dbReference type="RuleBase" id="RU362125"/>
    </source>
</evidence>
<organism evidence="9 10">
    <name type="scientific">Rhodococcus globerulus</name>
    <dbReference type="NCBI Taxonomy" id="33008"/>
    <lineage>
        <taxon>Bacteria</taxon>
        <taxon>Bacillati</taxon>
        <taxon>Actinomycetota</taxon>
        <taxon>Actinomycetes</taxon>
        <taxon>Mycobacteriales</taxon>
        <taxon>Nocardiaceae</taxon>
        <taxon>Rhodococcus</taxon>
    </lineage>
</organism>
<dbReference type="SUPFAM" id="SSF47203">
    <property type="entry name" value="Acyl-CoA dehydrogenase C-terminal domain-like"/>
    <property type="match status" value="1"/>
</dbReference>
<dbReference type="PANTHER" id="PTHR43884">
    <property type="entry name" value="ACYL-COA DEHYDROGENASE"/>
    <property type="match status" value="1"/>
</dbReference>
<evidence type="ECO:0000256" key="4">
    <source>
        <dbReference type="ARBA" id="ARBA00022827"/>
    </source>
</evidence>
<dbReference type="EMBL" id="JAWLKB010000073">
    <property type="protein sequence ID" value="MDV6271734.1"/>
    <property type="molecule type" value="Genomic_DNA"/>
</dbReference>
<dbReference type="PANTHER" id="PTHR43884:SF12">
    <property type="entry name" value="ISOVALERYL-COA DEHYDROGENASE, MITOCHONDRIAL-RELATED"/>
    <property type="match status" value="1"/>
</dbReference>
<feature type="domain" description="Acyl-CoA dehydrogenase/oxidase N-terminal" evidence="8">
    <location>
        <begin position="8"/>
        <end position="117"/>
    </location>
</feature>
<evidence type="ECO:0000313" key="9">
    <source>
        <dbReference type="EMBL" id="MDV6271734.1"/>
    </source>
</evidence>
<gene>
    <name evidence="9" type="ORF">R3Q16_34680</name>
</gene>
<accession>A0ABU4C627</accession>
<proteinExistence type="inferred from homology"/>
<dbReference type="Proteomes" id="UP001185927">
    <property type="component" value="Unassembled WGS sequence"/>
</dbReference>
<evidence type="ECO:0000259" key="7">
    <source>
        <dbReference type="Pfam" id="PF02770"/>
    </source>
</evidence>
<feature type="domain" description="Acyl-CoA oxidase/dehydrogenase middle" evidence="7">
    <location>
        <begin position="126"/>
        <end position="220"/>
    </location>
</feature>
<evidence type="ECO:0000259" key="6">
    <source>
        <dbReference type="Pfam" id="PF00441"/>
    </source>
</evidence>
<keyword evidence="10" id="KW-1185">Reference proteome</keyword>
<evidence type="ECO:0000259" key="8">
    <source>
        <dbReference type="Pfam" id="PF02771"/>
    </source>
</evidence>
<keyword evidence="5" id="KW-0560">Oxidoreductase</keyword>
<dbReference type="Pfam" id="PF02770">
    <property type="entry name" value="Acyl-CoA_dh_M"/>
    <property type="match status" value="1"/>
</dbReference>
<dbReference type="InterPro" id="IPR037069">
    <property type="entry name" value="AcylCoA_DH/ox_N_sf"/>
</dbReference>
<keyword evidence="3 5" id="KW-0285">Flavoprotein</keyword>
<comment type="caution">
    <text evidence="9">The sequence shown here is derived from an EMBL/GenBank/DDBJ whole genome shotgun (WGS) entry which is preliminary data.</text>
</comment>
<dbReference type="RefSeq" id="WP_317546389.1">
    <property type="nucleotide sequence ID" value="NZ_JAWLKB010000073.1"/>
</dbReference>
<dbReference type="Gene3D" id="1.20.140.10">
    <property type="entry name" value="Butyryl-CoA Dehydrogenase, subunit A, domain 3"/>
    <property type="match status" value="1"/>
</dbReference>
<name>A0ABU4C627_RHOGO</name>
<dbReference type="InterPro" id="IPR013786">
    <property type="entry name" value="AcylCoA_DH/ox_N"/>
</dbReference>
<feature type="domain" description="Acyl-CoA dehydrogenase/oxidase C-terminal" evidence="6">
    <location>
        <begin position="232"/>
        <end position="381"/>
    </location>
</feature>
<keyword evidence="4 5" id="KW-0274">FAD</keyword>
<comment type="cofactor">
    <cofactor evidence="1 5">
        <name>FAD</name>
        <dbReference type="ChEBI" id="CHEBI:57692"/>
    </cofactor>
</comment>